<reference evidence="2" key="1">
    <citation type="submission" date="2017-12" db="EMBL/GenBank/DDBJ databases">
        <title>Resolution of core Chlorophyta phylogeny using heterogeneous models with AT-rich chloroplast sequence data.</title>
        <authorList>
            <person name="Fang L."/>
        </authorList>
    </citation>
    <scope>NUCLEOTIDE SEQUENCE</scope>
</reference>
<evidence type="ECO:0000313" key="2">
    <source>
        <dbReference type="EMBL" id="AWX53135.1"/>
    </source>
</evidence>
<protein>
    <submittedName>
        <fullName evidence="2">PetL</fullName>
    </submittedName>
</protein>
<feature type="transmembrane region" description="Helical" evidence="1">
    <location>
        <begin position="6"/>
        <end position="25"/>
    </location>
</feature>
<keyword evidence="2" id="KW-0150">Chloroplast</keyword>
<dbReference type="EMBL" id="MG721579">
    <property type="protein sequence ID" value="AWX53135.1"/>
    <property type="molecule type" value="Genomic_DNA"/>
</dbReference>
<accession>A0A2Z4MAJ7</accession>
<keyword evidence="1" id="KW-0812">Transmembrane</keyword>
<name>A0A2Z4MAJ7_9CHLO</name>
<gene>
    <name evidence="2" type="primary">petL</name>
</gene>
<keyword evidence="1" id="KW-1133">Transmembrane helix</keyword>
<evidence type="ECO:0000256" key="1">
    <source>
        <dbReference type="SAM" id="Phobius"/>
    </source>
</evidence>
<sequence length="31" mass="3312">MLTLITYMGLLTGGIAAAAFIYLALIKLELI</sequence>
<proteinExistence type="predicted"/>
<geneLocation type="chloroplast" evidence="2"/>
<dbReference type="AlphaFoldDB" id="A0A2Z4MAJ7"/>
<keyword evidence="1" id="KW-0472">Membrane</keyword>
<organism evidence="2">
    <name type="scientific">Blidingia minima</name>
    <dbReference type="NCBI Taxonomy" id="63414"/>
    <lineage>
        <taxon>Eukaryota</taxon>
        <taxon>Viridiplantae</taxon>
        <taxon>Chlorophyta</taxon>
        <taxon>core chlorophytes</taxon>
        <taxon>Ulvophyceae</taxon>
        <taxon>OUU clade</taxon>
        <taxon>Ulvales</taxon>
        <taxon>Ulvaceae</taxon>
        <taxon>Blidingia</taxon>
    </lineage>
</organism>
<keyword evidence="2" id="KW-0934">Plastid</keyword>